<proteinExistence type="predicted"/>
<dbReference type="Proteomes" id="UP000483672">
    <property type="component" value="Unassembled WGS sequence"/>
</dbReference>
<keyword evidence="1" id="KW-0472">Membrane</keyword>
<dbReference type="Proteomes" id="UP000614610">
    <property type="component" value="Unassembled WGS sequence"/>
</dbReference>
<evidence type="ECO:0000313" key="5">
    <source>
        <dbReference type="Proteomes" id="UP000614610"/>
    </source>
</evidence>
<evidence type="ECO:0000313" key="3">
    <source>
        <dbReference type="EMBL" id="KAF3231970.1"/>
    </source>
</evidence>
<dbReference type="OrthoDB" id="10275737at2759"/>
<reference evidence="2 4" key="1">
    <citation type="submission" date="2019-06" db="EMBL/GenBank/DDBJ databases">
        <authorList>
            <person name="Palmer J.M."/>
        </authorList>
    </citation>
    <scope>NUCLEOTIDE SEQUENCE</scope>
    <source>
        <strain evidence="3 4">TWF191</strain>
        <strain evidence="2">TWF679</strain>
    </source>
</reference>
<feature type="transmembrane region" description="Helical" evidence="1">
    <location>
        <begin position="305"/>
        <end position="324"/>
    </location>
</feature>
<feature type="transmembrane region" description="Helical" evidence="1">
    <location>
        <begin position="282"/>
        <end position="298"/>
    </location>
</feature>
<evidence type="ECO:0000256" key="1">
    <source>
        <dbReference type="SAM" id="Phobius"/>
    </source>
</evidence>
<evidence type="ECO:0000313" key="2">
    <source>
        <dbReference type="EMBL" id="KAF3217255.1"/>
    </source>
</evidence>
<accession>A0A6G1MNJ7</accession>
<organism evidence="2 5">
    <name type="scientific">Orbilia oligospora</name>
    <name type="common">Nematode-trapping fungus</name>
    <name type="synonym">Arthrobotrys oligospora</name>
    <dbReference type="NCBI Taxonomy" id="2813651"/>
    <lineage>
        <taxon>Eukaryota</taxon>
        <taxon>Fungi</taxon>
        <taxon>Dikarya</taxon>
        <taxon>Ascomycota</taxon>
        <taxon>Pezizomycotina</taxon>
        <taxon>Orbiliomycetes</taxon>
        <taxon>Orbiliales</taxon>
        <taxon>Orbiliaceae</taxon>
        <taxon>Orbilia</taxon>
    </lineage>
</organism>
<keyword evidence="1" id="KW-1133">Transmembrane helix</keyword>
<gene>
    <name evidence="3" type="ORF">TWF191_003945</name>
    <name evidence="2" type="ORF">TWF679_002272</name>
</gene>
<comment type="caution">
    <text evidence="2">The sequence shown here is derived from an EMBL/GenBank/DDBJ whole genome shotgun (WGS) entry which is preliminary data.</text>
</comment>
<name>A0A6G1MNJ7_ORBOL</name>
<sequence length="341" mass="38383">MPYYTRIPKFKPNRPLTGPSLLKYAKQRYSQQKDSKRPSNPSTTWNPDIFEIIRGLHLQKSPSLRTCKVLLSQHLPSSLVQDIGCNEPLLRDLLGGIDEDEQHRLIVRLGRVIFYMDGMALLSLGCPSETQTFVDGMNALLSDGFLADLSSEEVVEGVDINIYWPKIHRAVLTGDKEVVGYALYKVAVEAKATVLSGEWKEMSAFYCSTSYEMAHKVIMTSDFFLTRVLAASNGIHLNLSSCVPAEPPKEQVFRGLLGGGGVTAASEWPPLFSYIWKFIRKVHFYIFAGLVALEALIWKGIRGRLVFAFIHYEICLVILLLGFIDDYVVSFYPSMTQELND</sequence>
<protein>
    <submittedName>
        <fullName evidence="2">Uncharacterized protein</fullName>
    </submittedName>
</protein>
<dbReference type="EMBL" id="WIPF01000002">
    <property type="protein sequence ID" value="KAF3231970.1"/>
    <property type="molecule type" value="Genomic_DNA"/>
</dbReference>
<dbReference type="EMBL" id="WIWT01000014">
    <property type="protein sequence ID" value="KAF3217255.1"/>
    <property type="molecule type" value="Genomic_DNA"/>
</dbReference>
<keyword evidence="1" id="KW-0812">Transmembrane</keyword>
<evidence type="ECO:0000313" key="4">
    <source>
        <dbReference type="Proteomes" id="UP000483672"/>
    </source>
</evidence>
<dbReference type="AlphaFoldDB" id="A0A6G1MNJ7"/>